<evidence type="ECO:0000256" key="8">
    <source>
        <dbReference type="ARBA" id="ARBA00023136"/>
    </source>
</evidence>
<feature type="compositionally biased region" description="Gly residues" evidence="9">
    <location>
        <begin position="1104"/>
        <end position="1115"/>
    </location>
</feature>
<dbReference type="PROSITE" id="PS00330">
    <property type="entry name" value="HEMOLYSIN_CALCIUM"/>
    <property type="match status" value="18"/>
</dbReference>
<keyword evidence="3" id="KW-0964">Secreted</keyword>
<reference evidence="11 12" key="1">
    <citation type="submission" date="2022-11" db="EMBL/GenBank/DDBJ databases">
        <title>Viruses from the air-sea interface of a natural surface slick.</title>
        <authorList>
            <person name="Rahlff J."/>
            <person name="Holmfeldt K."/>
        </authorList>
    </citation>
    <scope>NUCLEOTIDE SEQUENCE [LARGE SCALE GENOMIC DNA]</scope>
    <source>
        <strain evidence="11 12">SMS4</strain>
    </source>
</reference>
<feature type="domain" description="Haemolysin-type calcium binding-related" evidence="10">
    <location>
        <begin position="1341"/>
        <end position="1380"/>
    </location>
</feature>
<dbReference type="SUPFAM" id="SSF51120">
    <property type="entry name" value="beta-Roll"/>
    <property type="match status" value="9"/>
</dbReference>
<dbReference type="InterPro" id="IPR011049">
    <property type="entry name" value="Serralysin-like_metalloprot_C"/>
</dbReference>
<feature type="domain" description="Haemolysin-type calcium binding-related" evidence="10">
    <location>
        <begin position="1509"/>
        <end position="1539"/>
    </location>
</feature>
<dbReference type="InterPro" id="IPR001343">
    <property type="entry name" value="Hemolysn_Ca-bd"/>
</dbReference>
<evidence type="ECO:0000256" key="7">
    <source>
        <dbReference type="ARBA" id="ARBA00023026"/>
    </source>
</evidence>
<keyword evidence="7" id="KW-0843">Virulence</keyword>
<evidence type="ECO:0000256" key="4">
    <source>
        <dbReference type="ARBA" id="ARBA00022656"/>
    </source>
</evidence>
<dbReference type="InterPro" id="IPR003995">
    <property type="entry name" value="RTX_toxin_determinant-A"/>
</dbReference>
<dbReference type="Proteomes" id="UP001231109">
    <property type="component" value="Unassembled WGS sequence"/>
</dbReference>
<keyword evidence="5" id="KW-0677">Repeat</keyword>
<proteinExistence type="predicted"/>
<feature type="domain" description="Haemolysin-type calcium binding-related" evidence="10">
    <location>
        <begin position="532"/>
        <end position="575"/>
    </location>
</feature>
<keyword evidence="4" id="KW-0800">Toxin</keyword>
<dbReference type="PRINTS" id="PR00313">
    <property type="entry name" value="CABNDNGRPT"/>
</dbReference>
<comment type="caution">
    <text evidence="11">The sequence shown here is derived from an EMBL/GenBank/DDBJ whole genome shotgun (WGS) entry which is preliminary data.</text>
</comment>
<evidence type="ECO:0000256" key="2">
    <source>
        <dbReference type="ARBA" id="ARBA00004613"/>
    </source>
</evidence>
<evidence type="ECO:0000256" key="6">
    <source>
        <dbReference type="ARBA" id="ARBA00022837"/>
    </source>
</evidence>
<feature type="domain" description="Haemolysin-type calcium binding-related" evidence="10">
    <location>
        <begin position="1194"/>
        <end position="1234"/>
    </location>
</feature>
<evidence type="ECO:0000256" key="3">
    <source>
        <dbReference type="ARBA" id="ARBA00022525"/>
    </source>
</evidence>
<evidence type="ECO:0000313" key="11">
    <source>
        <dbReference type="EMBL" id="MDP5136285.1"/>
    </source>
</evidence>
<keyword evidence="6" id="KW-0106">Calcium</keyword>
<sequence length="1803" mass="189227">MSLQDSTDHILVTNYFQNDGISAYQLEEIRFADGTIWNTEYVKLQVLQSSDLNDTLTGYASADELRGQAGNDSLYGQDGDDALYGGADNDYIYGGNGNDLLRGDDGQDRLNGGAGDDVLDGGAGDDLLTGGAGNDTYLFGRGDGWDNIYNAGNTDDANPNRYDRLLFKEGVAVEDIEYYRSGDSLTLRIIGSNDSVSISGWFNKQNPGKLNAILFADGRNLNLAQIELDVQTVRGNAEDNYLSGFDTDDSLYGYAGDDKLQGHSGDDMLDGGTGNDELSGGEGSDVYHFERGWGSDVINNYETSSDSIDVIEFGAGINSADIEVSRLSNDLILTLKNTNDNITVRNYFLHDTYSTYAIEDIRFADGTVWNIAMVKAMQLTGTAGDDAIIGYDTDDTFIVGPGNDYVAGSLGNDTYQIAANHGDIVIEEGQFDLAPYQQPGWRIDGRDNINDVLNGTAGYDHLRGLSGNDTLTGGNGNDLLDGGAGSDIYRFDRSWGNDHIDNYDASSNKTDAIEFAAGINPGDIKAKQIGDDLLLIRAGSPDTIRVTNYFLDNAQSSSKLEEVRFADGTVWSIADIKQAVAGYDASTDGSLDRIVFADMTSADIIVRRATNSANTKFVGKDLQIINSLTGAVITVKDYFVNHKAIEQFEFSDGTVWNTADILAKALEGSVGDDILNGSDEDDVIHGDAGADRLIGFHGNDELHGGDGDDFINGGTGDDVLYGGEGNDRIIGGYSYAGGYASGDDIVYGGAGDDVIIDSDDNNQLFGEDGNDTITGTGLLDGGAGDDVLEGKGADILRGGDGNDTLTAHSDSSIQNSNILQGGKGNDTMYGGFGDDTYVFNLGDGADVIIERRQGEAYSNVDASNDTLQFGEGIAADDLMFVRSGSDLLIRHSNGSDSVTVQNWFAGSAHYKLNLLTFADGSELTAEQIESQLVTLGTAGNDSLFGSAQADTVYGEAGDDYIDGRAGDDTLHGGDGNDTLIGGTGNDLLLGGVGDDQYVYNPQNGRDTIDNTGGGFDGIFFNNGIDSSRLSFSQDGDDLVILVDGDEAQSVRVLNHFLGGDAELSFVQPSGGNMITAEQIAAAIAGGGDEEPVDPTDPTDPVDPGQGGDITPGLGGDDTLTGTTGHDVLIGGAGDDELTGLAGNDRLFGGAGDDSYIYHSGQDVITELAGTDKLIFSNGISFNDVASGLTKSGNDLVLKVNGSAENSVTLTNFFLGGANLVESFEFETGGSISAAQIFGAFGLAMPSGEAPAVNTVHGSAGDDTLNGGAAADVLAGSHGNDTLNGSTGNDTLIGGRGNDTYVFSAGSGHDIIDNTGGGEDVLLFEGISFNQVASGLMKSGNDLVLNIGGGSDKVTLKNWFLGGDYVVPTIRFAAGGEITANQIFGAFGLSNPNPQGSLGYTDLPDERGFGNVFVGTGAAESIIGSSDDDFIDGGDGNDTLRGGAGNDYLSGGRGNDTYLFGSGTGDSIINNYDPSAGRTDVLRFDDGIMPTDVVAQRDGDNLMLSMAQSSVTVLNYFAENGESSYRLDHIEFADGTVWDSSIVAAQLATAEASNALTNANAVSAFAAMATVSDAAIPNGLEGVSSLGRPGNDLPVYDDAPEVDSGITLVQEDVLVRKAGNADVIPDMPRTGADKWLLDRIWIDKPTPELPVAASSSNDGQEISSAPLVASIEKAINELNGLEVMPGIDLPVYDDAPEVDPGITLVQENVLVRKAGNADVMPDMPRTGADKWLLDRIWIDDLRPNLPVAEFDDSNRDASDKIAPHYAVVDTRYASLVDALNSFDSDDAEIGGNLALPPKLEEYYY</sequence>
<name>A0ABT9HYT9_9GAMM</name>
<protein>
    <recommendedName>
        <fullName evidence="10">Haemolysin-type calcium binding-related domain-containing protein</fullName>
    </recommendedName>
</protein>
<keyword evidence="12" id="KW-1185">Reference proteome</keyword>
<evidence type="ECO:0000259" key="10">
    <source>
        <dbReference type="Pfam" id="PF06594"/>
    </source>
</evidence>
<feature type="domain" description="Haemolysin-type calcium binding-related" evidence="10">
    <location>
        <begin position="330"/>
        <end position="372"/>
    </location>
</feature>
<organism evidence="11 12">
    <name type="scientific">Rheinheimera baltica</name>
    <dbReference type="NCBI Taxonomy" id="67576"/>
    <lineage>
        <taxon>Bacteria</taxon>
        <taxon>Pseudomonadati</taxon>
        <taxon>Pseudomonadota</taxon>
        <taxon>Gammaproteobacteria</taxon>
        <taxon>Chromatiales</taxon>
        <taxon>Chromatiaceae</taxon>
        <taxon>Rheinheimera</taxon>
    </lineage>
</organism>
<evidence type="ECO:0000256" key="9">
    <source>
        <dbReference type="SAM" id="MobiDB-lite"/>
    </source>
</evidence>
<dbReference type="Pfam" id="PF06594">
    <property type="entry name" value="HCBP_related"/>
    <property type="match status" value="9"/>
</dbReference>
<dbReference type="InterPro" id="IPR050557">
    <property type="entry name" value="RTX_toxin/Mannuronan_C5-epim"/>
</dbReference>
<feature type="region of interest" description="Disordered" evidence="9">
    <location>
        <begin position="1086"/>
        <end position="1121"/>
    </location>
</feature>
<dbReference type="Pfam" id="PF00353">
    <property type="entry name" value="HemolysinCabind"/>
    <property type="match status" value="16"/>
</dbReference>
<gene>
    <name evidence="11" type="ORF">ORJ04_10020</name>
</gene>
<accession>A0ABT9HYT9</accession>
<comment type="subcellular location">
    <subcellularLocation>
        <location evidence="1">Membrane</location>
    </subcellularLocation>
    <subcellularLocation>
        <location evidence="2">Secreted</location>
    </subcellularLocation>
</comment>
<dbReference type="PANTHER" id="PTHR38340">
    <property type="entry name" value="S-LAYER PROTEIN"/>
    <property type="match status" value="1"/>
</dbReference>
<evidence type="ECO:0000256" key="1">
    <source>
        <dbReference type="ARBA" id="ARBA00004370"/>
    </source>
</evidence>
<evidence type="ECO:0000256" key="5">
    <source>
        <dbReference type="ARBA" id="ARBA00022737"/>
    </source>
</evidence>
<evidence type="ECO:0000313" key="12">
    <source>
        <dbReference type="Proteomes" id="UP001231109"/>
    </source>
</evidence>
<feature type="domain" description="Haemolysin-type calcium binding-related" evidence="10">
    <location>
        <begin position="185"/>
        <end position="225"/>
    </location>
</feature>
<dbReference type="InterPro" id="IPR010566">
    <property type="entry name" value="Haemolys_ca-bd"/>
</dbReference>
<dbReference type="PRINTS" id="PR01488">
    <property type="entry name" value="RTXTOXINA"/>
</dbReference>
<feature type="domain" description="Haemolysin-type calcium binding-related" evidence="10">
    <location>
        <begin position="629"/>
        <end position="660"/>
    </location>
</feature>
<dbReference type="InterPro" id="IPR018511">
    <property type="entry name" value="Hemolysin-typ_Ca-bd_CS"/>
</dbReference>
<dbReference type="EMBL" id="JAPJDZ010000021">
    <property type="protein sequence ID" value="MDP5136285.1"/>
    <property type="molecule type" value="Genomic_DNA"/>
</dbReference>
<feature type="domain" description="Haemolysin-type calcium binding-related" evidence="10">
    <location>
        <begin position="2"/>
        <end position="40"/>
    </location>
</feature>
<keyword evidence="8" id="KW-0472">Membrane</keyword>
<feature type="domain" description="Haemolysin-type calcium binding-related" evidence="10">
    <location>
        <begin position="886"/>
        <end position="927"/>
    </location>
</feature>
<dbReference type="Gene3D" id="2.150.10.10">
    <property type="entry name" value="Serralysin-like metalloprotease, C-terminal"/>
    <property type="match status" value="9"/>
</dbReference>
<dbReference type="PANTHER" id="PTHR38340:SF1">
    <property type="entry name" value="S-LAYER PROTEIN"/>
    <property type="match status" value="1"/>
</dbReference>